<proteinExistence type="predicted"/>
<dbReference type="InterPro" id="IPR029016">
    <property type="entry name" value="GAF-like_dom_sf"/>
</dbReference>
<dbReference type="PANTHER" id="PTHR45138">
    <property type="entry name" value="REGULATORY COMPONENTS OF SENSORY TRANSDUCTION SYSTEM"/>
    <property type="match status" value="1"/>
</dbReference>
<name>A0ABN1J4Y6_9CLOT</name>
<protein>
    <submittedName>
        <fullName evidence="2">Sensor domain-containing diguanylate cyclase</fullName>
    </submittedName>
</protein>
<dbReference type="InterPro" id="IPR050469">
    <property type="entry name" value="Diguanylate_Cyclase"/>
</dbReference>
<dbReference type="Proteomes" id="UP001500339">
    <property type="component" value="Unassembled WGS sequence"/>
</dbReference>
<dbReference type="SMART" id="SM00267">
    <property type="entry name" value="GGDEF"/>
    <property type="match status" value="1"/>
</dbReference>
<evidence type="ECO:0000259" key="1">
    <source>
        <dbReference type="PROSITE" id="PS50887"/>
    </source>
</evidence>
<dbReference type="Pfam" id="PF13185">
    <property type="entry name" value="GAF_2"/>
    <property type="match status" value="1"/>
</dbReference>
<dbReference type="Pfam" id="PF00990">
    <property type="entry name" value="GGDEF"/>
    <property type="match status" value="1"/>
</dbReference>
<dbReference type="EMBL" id="BAAACF010000003">
    <property type="protein sequence ID" value="GAA0728536.1"/>
    <property type="molecule type" value="Genomic_DNA"/>
</dbReference>
<sequence>MQRLLKDLFLLILLITTCLQFIKISKMRSHVQKLQKIKESLYEIAYKIVHTEDEEQLYNIVLGTSIKLISNASKGSILLLEEDGKFHFKTLVGYSEALKNICFSKEEIFISNRSSKESVIIKNPSKFDKKTLGEDKNQQLQLNNALDMACTISSPIYIDDELIGLINIDSTNSNKVFTEEDRMFMDYIKRDLELVIKNNYVQNKLKVIANHDELTGLINRRYFRYLFEKEVVNMKENNATLCVISIDINDFKLINDTYGHSVGDCALIEFSKVIKEKVGQDICARISGDEFVILLKNCSMEKSQEKINIIQNEIQKIKFGNLGLDFSYGIYCVNSEQGITVDEILARADREMYKNKRIFHCII</sequence>
<dbReference type="PROSITE" id="PS50887">
    <property type="entry name" value="GGDEF"/>
    <property type="match status" value="1"/>
</dbReference>
<dbReference type="InterPro" id="IPR029787">
    <property type="entry name" value="Nucleotide_cyclase"/>
</dbReference>
<dbReference type="SUPFAM" id="SSF55073">
    <property type="entry name" value="Nucleotide cyclase"/>
    <property type="match status" value="1"/>
</dbReference>
<gene>
    <name evidence="2" type="ORF">GCM10008905_27540</name>
</gene>
<dbReference type="PANTHER" id="PTHR45138:SF6">
    <property type="entry name" value="DIGUANYLATE CYCLASE DGCN"/>
    <property type="match status" value="1"/>
</dbReference>
<dbReference type="NCBIfam" id="TIGR00254">
    <property type="entry name" value="GGDEF"/>
    <property type="match status" value="1"/>
</dbReference>
<dbReference type="CDD" id="cd01949">
    <property type="entry name" value="GGDEF"/>
    <property type="match status" value="1"/>
</dbReference>
<dbReference type="InterPro" id="IPR043128">
    <property type="entry name" value="Rev_trsase/Diguanyl_cyclase"/>
</dbReference>
<dbReference type="Gene3D" id="3.30.70.270">
    <property type="match status" value="1"/>
</dbReference>
<dbReference type="RefSeq" id="WP_343770556.1">
    <property type="nucleotide sequence ID" value="NZ_BAAACF010000003.1"/>
</dbReference>
<dbReference type="InterPro" id="IPR003018">
    <property type="entry name" value="GAF"/>
</dbReference>
<dbReference type="Gene3D" id="3.30.450.40">
    <property type="match status" value="1"/>
</dbReference>
<evidence type="ECO:0000313" key="2">
    <source>
        <dbReference type="EMBL" id="GAA0728536.1"/>
    </source>
</evidence>
<evidence type="ECO:0000313" key="3">
    <source>
        <dbReference type="Proteomes" id="UP001500339"/>
    </source>
</evidence>
<dbReference type="SUPFAM" id="SSF55781">
    <property type="entry name" value="GAF domain-like"/>
    <property type="match status" value="1"/>
</dbReference>
<feature type="domain" description="GGDEF" evidence="1">
    <location>
        <begin position="239"/>
        <end position="363"/>
    </location>
</feature>
<organism evidence="2 3">
    <name type="scientific">Clostridium malenominatum</name>
    <dbReference type="NCBI Taxonomy" id="1539"/>
    <lineage>
        <taxon>Bacteria</taxon>
        <taxon>Bacillati</taxon>
        <taxon>Bacillota</taxon>
        <taxon>Clostridia</taxon>
        <taxon>Eubacteriales</taxon>
        <taxon>Clostridiaceae</taxon>
        <taxon>Clostridium</taxon>
    </lineage>
</organism>
<accession>A0ABN1J4Y6</accession>
<reference evidence="2 3" key="1">
    <citation type="journal article" date="2019" name="Int. J. Syst. Evol. Microbiol.">
        <title>The Global Catalogue of Microorganisms (GCM) 10K type strain sequencing project: providing services to taxonomists for standard genome sequencing and annotation.</title>
        <authorList>
            <consortium name="The Broad Institute Genomics Platform"/>
            <consortium name="The Broad Institute Genome Sequencing Center for Infectious Disease"/>
            <person name="Wu L."/>
            <person name="Ma J."/>
        </authorList>
    </citation>
    <scope>NUCLEOTIDE SEQUENCE [LARGE SCALE GENOMIC DNA]</scope>
    <source>
        <strain evidence="2 3">JCM 1405</strain>
    </source>
</reference>
<comment type="caution">
    <text evidence="2">The sequence shown here is derived from an EMBL/GenBank/DDBJ whole genome shotgun (WGS) entry which is preliminary data.</text>
</comment>
<keyword evidence="3" id="KW-1185">Reference proteome</keyword>
<dbReference type="InterPro" id="IPR000160">
    <property type="entry name" value="GGDEF_dom"/>
</dbReference>